<keyword evidence="5" id="KW-1185">Reference proteome</keyword>
<gene>
    <name evidence="4" type="ORF">AN218_18820</name>
</gene>
<feature type="region of interest" description="Disordered" evidence="2">
    <location>
        <begin position="178"/>
        <end position="244"/>
    </location>
</feature>
<dbReference type="PATRIC" id="fig|518642.10.peg.4523"/>
<evidence type="ECO:0000313" key="5">
    <source>
        <dbReference type="Proteomes" id="UP000176005"/>
    </source>
</evidence>
<feature type="compositionally biased region" description="Pro residues" evidence="2">
    <location>
        <begin position="210"/>
        <end position="226"/>
    </location>
</feature>
<dbReference type="EMBL" id="LJGW01000319">
    <property type="protein sequence ID" value="OEV10161.1"/>
    <property type="molecule type" value="Genomic_DNA"/>
</dbReference>
<evidence type="ECO:0000256" key="2">
    <source>
        <dbReference type="SAM" id="MobiDB-lite"/>
    </source>
</evidence>
<evidence type="ECO:0000259" key="3">
    <source>
        <dbReference type="Pfam" id="PF02342"/>
    </source>
</evidence>
<comment type="caution">
    <text evidence="4">The sequence shown here is derived from an EMBL/GenBank/DDBJ whole genome shotgun (WGS) entry which is preliminary data.</text>
</comment>
<reference evidence="4 5" key="1">
    <citation type="journal article" date="2016" name="Front. Microbiol.">
        <title>Comparative Genomics Analysis of Streptomyces Species Reveals Their Adaptation to the Marine Environment and Their Diversity at the Genomic Level.</title>
        <authorList>
            <person name="Tian X."/>
            <person name="Zhang Z."/>
            <person name="Yang T."/>
            <person name="Chen M."/>
            <person name="Li J."/>
            <person name="Chen F."/>
            <person name="Yang J."/>
            <person name="Li W."/>
            <person name="Zhang B."/>
            <person name="Zhang Z."/>
            <person name="Wu J."/>
            <person name="Zhang C."/>
            <person name="Long L."/>
            <person name="Xiao J."/>
        </authorList>
    </citation>
    <scope>NUCLEOTIDE SEQUENCE [LARGE SCALE GENOMIC DNA]</scope>
    <source>
        <strain evidence="4 5">SCSIO 10429</strain>
    </source>
</reference>
<sequence length="244" mass="25332">MTHAMVKGSNIQLDTVAVRAVLCWPPGSGVPDVDASALLIDEGGSVTSDEDFVFYNQPEHPSGAVRHLPKSQEQDGMHDAVETDLGAVAPHVDRVLLAASTDGGTFADVRQLRLLLYAEGGAGAEPLVRFDIEPETGAETALICGELYRRGTGWKFRALGQGYDTGLLGLATEYGITVEEPGSGPGSGSGPGLGGPRPEPEQGNGAAVPPQTPPPTHVSAPVPEPTVPAFNSQLPPEPEDFPLA</sequence>
<dbReference type="PANTHER" id="PTHR32097">
    <property type="entry name" value="CAMP-BINDING PROTEIN 1-RELATED"/>
    <property type="match status" value="1"/>
</dbReference>
<evidence type="ECO:0000313" key="4">
    <source>
        <dbReference type="EMBL" id="OEV10161.1"/>
    </source>
</evidence>
<accession>A0A1E7L213</accession>
<feature type="compositionally biased region" description="Gly residues" evidence="2">
    <location>
        <begin position="183"/>
        <end position="195"/>
    </location>
</feature>
<protein>
    <recommendedName>
        <fullName evidence="3">TerD domain-containing protein</fullName>
    </recommendedName>
</protein>
<organism evidence="4 5">
    <name type="scientific">Streptomyces nanshensis</name>
    <dbReference type="NCBI Taxonomy" id="518642"/>
    <lineage>
        <taxon>Bacteria</taxon>
        <taxon>Bacillati</taxon>
        <taxon>Actinomycetota</taxon>
        <taxon>Actinomycetes</taxon>
        <taxon>Kitasatosporales</taxon>
        <taxon>Streptomycetaceae</taxon>
        <taxon>Streptomyces</taxon>
    </lineage>
</organism>
<dbReference type="Proteomes" id="UP000176005">
    <property type="component" value="Unassembled WGS sequence"/>
</dbReference>
<dbReference type="InterPro" id="IPR051324">
    <property type="entry name" value="Stress/Tellurium_Resist"/>
</dbReference>
<proteinExistence type="inferred from homology"/>
<dbReference type="InterPro" id="IPR003325">
    <property type="entry name" value="TerD"/>
</dbReference>
<feature type="domain" description="TerD" evidence="3">
    <location>
        <begin position="1"/>
        <end position="174"/>
    </location>
</feature>
<evidence type="ECO:0000256" key="1">
    <source>
        <dbReference type="ARBA" id="ARBA00008775"/>
    </source>
</evidence>
<dbReference type="PANTHER" id="PTHR32097:SF4">
    <property type="entry name" value="GENERAL STRESS PROTEIN 16U"/>
    <property type="match status" value="1"/>
</dbReference>
<name>A0A1E7L213_9ACTN</name>
<feature type="non-terminal residue" evidence="4">
    <location>
        <position position="244"/>
    </location>
</feature>
<comment type="similarity">
    <text evidence="1">Belongs to the CAPAB/TerDEXZ family.</text>
</comment>
<dbReference type="RefSeq" id="WP_141747622.1">
    <property type="nucleotide sequence ID" value="NZ_LJGW01000319.1"/>
</dbReference>
<dbReference type="Gene3D" id="2.60.60.30">
    <property type="entry name" value="sav2460 like domains"/>
    <property type="match status" value="1"/>
</dbReference>
<dbReference type="Pfam" id="PF02342">
    <property type="entry name" value="TerD"/>
    <property type="match status" value="1"/>
</dbReference>
<dbReference type="CDD" id="cd06974">
    <property type="entry name" value="TerD_like"/>
    <property type="match status" value="1"/>
</dbReference>
<dbReference type="AlphaFoldDB" id="A0A1E7L213"/>